<dbReference type="AlphaFoldDB" id="A0A844B1Z0"/>
<protein>
    <recommendedName>
        <fullName evidence="4">VPLPA-CTERM protein sorting domain-containing protein</fullName>
    </recommendedName>
</protein>
<feature type="chain" id="PRO_5032816758" description="VPLPA-CTERM protein sorting domain-containing protein" evidence="1">
    <location>
        <begin position="21"/>
        <end position="187"/>
    </location>
</feature>
<comment type="caution">
    <text evidence="2">The sequence shown here is derived from an EMBL/GenBank/DDBJ whole genome shotgun (WGS) entry which is preliminary data.</text>
</comment>
<sequence length="187" mass="19370">MIRLISTVLLLCATLSTARAATLSDVQVVPQSAVLFNEVIVTADGGDIGVQGFAATSFFEGLPTHQFDTSITLNATTTQFSAVDQTLGALALEGQLLDSVNLDGVFLALFATNAGTLAADFGNLFRTALVFDVQQPDLLSASGFVGDAILIVEAVEEIAPVPLPAGLPLLLTALIGLGRLGRLRKTA</sequence>
<accession>A0A844B1Z0</accession>
<organism evidence="2 3">
    <name type="scientific">Tritonibacter aquimaris</name>
    <dbReference type="NCBI Taxonomy" id="2663379"/>
    <lineage>
        <taxon>Bacteria</taxon>
        <taxon>Pseudomonadati</taxon>
        <taxon>Pseudomonadota</taxon>
        <taxon>Alphaproteobacteria</taxon>
        <taxon>Rhodobacterales</taxon>
        <taxon>Paracoccaceae</taxon>
        <taxon>Tritonibacter</taxon>
    </lineage>
</organism>
<keyword evidence="3" id="KW-1185">Reference proteome</keyword>
<dbReference type="RefSeq" id="WP_153549008.1">
    <property type="nucleotide sequence ID" value="NZ_WIXK01000011.1"/>
</dbReference>
<keyword evidence="1" id="KW-0732">Signal</keyword>
<evidence type="ECO:0000313" key="2">
    <source>
        <dbReference type="EMBL" id="MQY44111.1"/>
    </source>
</evidence>
<name>A0A844B1Z0_9RHOB</name>
<evidence type="ECO:0000313" key="3">
    <source>
        <dbReference type="Proteomes" id="UP000436694"/>
    </source>
</evidence>
<gene>
    <name evidence="2" type="ORF">GG681_15810</name>
</gene>
<dbReference type="EMBL" id="WIXK01000011">
    <property type="protein sequence ID" value="MQY44111.1"/>
    <property type="molecule type" value="Genomic_DNA"/>
</dbReference>
<evidence type="ECO:0008006" key="4">
    <source>
        <dbReference type="Google" id="ProtNLM"/>
    </source>
</evidence>
<dbReference type="Proteomes" id="UP000436694">
    <property type="component" value="Unassembled WGS sequence"/>
</dbReference>
<feature type="signal peptide" evidence="1">
    <location>
        <begin position="1"/>
        <end position="20"/>
    </location>
</feature>
<reference evidence="2 3" key="1">
    <citation type="submission" date="2019-10" db="EMBL/GenBank/DDBJ databases">
        <title>Epibacterium sp. nov., isolated from seawater.</title>
        <authorList>
            <person name="Zhang X."/>
            <person name="Li N."/>
        </authorList>
    </citation>
    <scope>NUCLEOTIDE SEQUENCE [LARGE SCALE GENOMIC DNA]</scope>
    <source>
        <strain evidence="2 3">SM1969</strain>
    </source>
</reference>
<proteinExistence type="predicted"/>
<evidence type="ECO:0000256" key="1">
    <source>
        <dbReference type="SAM" id="SignalP"/>
    </source>
</evidence>